<accession>A0A5B7GH96</accession>
<sequence>MQANFQQEGKVKSKDKVERVWPAKVHKTSEGLGQRVHGKHYYKEF</sequence>
<evidence type="ECO:0000313" key="2">
    <source>
        <dbReference type="Proteomes" id="UP000324222"/>
    </source>
</evidence>
<reference evidence="1 2" key="1">
    <citation type="submission" date="2019-05" db="EMBL/GenBank/DDBJ databases">
        <title>Another draft genome of Portunus trituberculatus and its Hox gene families provides insights of decapod evolution.</title>
        <authorList>
            <person name="Jeong J.-H."/>
            <person name="Song I."/>
            <person name="Kim S."/>
            <person name="Choi T."/>
            <person name="Kim D."/>
            <person name="Ryu S."/>
            <person name="Kim W."/>
        </authorList>
    </citation>
    <scope>NUCLEOTIDE SEQUENCE [LARGE SCALE GENOMIC DNA]</scope>
    <source>
        <tissue evidence="1">Muscle</tissue>
    </source>
</reference>
<dbReference type="EMBL" id="VSRR010014229">
    <property type="protein sequence ID" value="MPC56763.1"/>
    <property type="molecule type" value="Genomic_DNA"/>
</dbReference>
<dbReference type="Proteomes" id="UP000324222">
    <property type="component" value="Unassembled WGS sequence"/>
</dbReference>
<organism evidence="1 2">
    <name type="scientific">Portunus trituberculatus</name>
    <name type="common">Swimming crab</name>
    <name type="synonym">Neptunus trituberculatus</name>
    <dbReference type="NCBI Taxonomy" id="210409"/>
    <lineage>
        <taxon>Eukaryota</taxon>
        <taxon>Metazoa</taxon>
        <taxon>Ecdysozoa</taxon>
        <taxon>Arthropoda</taxon>
        <taxon>Crustacea</taxon>
        <taxon>Multicrustacea</taxon>
        <taxon>Malacostraca</taxon>
        <taxon>Eumalacostraca</taxon>
        <taxon>Eucarida</taxon>
        <taxon>Decapoda</taxon>
        <taxon>Pleocyemata</taxon>
        <taxon>Brachyura</taxon>
        <taxon>Eubrachyura</taxon>
        <taxon>Portunoidea</taxon>
        <taxon>Portunidae</taxon>
        <taxon>Portuninae</taxon>
        <taxon>Portunus</taxon>
    </lineage>
</organism>
<dbReference type="AlphaFoldDB" id="A0A5B7GH96"/>
<proteinExistence type="predicted"/>
<name>A0A5B7GH96_PORTR</name>
<keyword evidence="2" id="KW-1185">Reference proteome</keyword>
<evidence type="ECO:0000313" key="1">
    <source>
        <dbReference type="EMBL" id="MPC56763.1"/>
    </source>
</evidence>
<gene>
    <name evidence="1" type="ORF">E2C01_050729</name>
</gene>
<protein>
    <submittedName>
        <fullName evidence="1">Uncharacterized protein</fullName>
    </submittedName>
</protein>
<comment type="caution">
    <text evidence="1">The sequence shown here is derived from an EMBL/GenBank/DDBJ whole genome shotgun (WGS) entry which is preliminary data.</text>
</comment>